<evidence type="ECO:0000259" key="7">
    <source>
        <dbReference type="PROSITE" id="PS50850"/>
    </source>
</evidence>
<accession>A0ABQ8N902</accession>
<dbReference type="Pfam" id="PF07690">
    <property type="entry name" value="MFS_1"/>
    <property type="match status" value="1"/>
</dbReference>
<feature type="transmembrane region" description="Helical" evidence="6">
    <location>
        <begin position="362"/>
        <end position="383"/>
    </location>
</feature>
<feature type="transmembrane region" description="Helical" evidence="6">
    <location>
        <begin position="390"/>
        <end position="409"/>
    </location>
</feature>
<organism evidence="8 9">
    <name type="scientific">Pyricularia grisea</name>
    <name type="common">Crabgrass-specific blast fungus</name>
    <name type="synonym">Magnaporthe grisea</name>
    <dbReference type="NCBI Taxonomy" id="148305"/>
    <lineage>
        <taxon>Eukaryota</taxon>
        <taxon>Fungi</taxon>
        <taxon>Dikarya</taxon>
        <taxon>Ascomycota</taxon>
        <taxon>Pezizomycotina</taxon>
        <taxon>Sordariomycetes</taxon>
        <taxon>Sordariomycetidae</taxon>
        <taxon>Magnaporthales</taxon>
        <taxon>Pyriculariaceae</taxon>
        <taxon>Pyricularia</taxon>
    </lineage>
</organism>
<dbReference type="SUPFAM" id="SSF103473">
    <property type="entry name" value="MFS general substrate transporter"/>
    <property type="match status" value="1"/>
</dbReference>
<protein>
    <recommendedName>
        <fullName evidence="7">Major facilitator superfamily (MFS) profile domain-containing protein</fullName>
    </recommendedName>
</protein>
<dbReference type="InterPro" id="IPR011701">
    <property type="entry name" value="MFS"/>
</dbReference>
<evidence type="ECO:0000313" key="8">
    <source>
        <dbReference type="EMBL" id="KAI6293272.1"/>
    </source>
</evidence>
<name>A0ABQ8N902_PYRGI</name>
<evidence type="ECO:0000256" key="6">
    <source>
        <dbReference type="SAM" id="Phobius"/>
    </source>
</evidence>
<dbReference type="PANTHER" id="PTHR23501:SF177">
    <property type="entry name" value="MAJOR FACILITATOR SUPERFAMILY (MFS) PROFILE DOMAIN-CONTAINING PROTEIN-RELATED"/>
    <property type="match status" value="1"/>
</dbReference>
<keyword evidence="5 6" id="KW-0472">Membrane</keyword>
<comment type="caution">
    <text evidence="8">The sequence shown here is derived from an EMBL/GenBank/DDBJ whole genome shotgun (WGS) entry which is preliminary data.</text>
</comment>
<dbReference type="InterPro" id="IPR020846">
    <property type="entry name" value="MFS_dom"/>
</dbReference>
<dbReference type="InterPro" id="IPR036259">
    <property type="entry name" value="MFS_trans_sf"/>
</dbReference>
<feature type="transmembrane region" description="Helical" evidence="6">
    <location>
        <begin position="319"/>
        <end position="342"/>
    </location>
</feature>
<feature type="transmembrane region" description="Helical" evidence="6">
    <location>
        <begin position="179"/>
        <end position="201"/>
    </location>
</feature>
<feature type="transmembrane region" description="Helical" evidence="6">
    <location>
        <begin position="207"/>
        <end position="230"/>
    </location>
</feature>
<dbReference type="PROSITE" id="PS50850">
    <property type="entry name" value="MFS"/>
    <property type="match status" value="1"/>
</dbReference>
<evidence type="ECO:0000256" key="1">
    <source>
        <dbReference type="ARBA" id="ARBA00004141"/>
    </source>
</evidence>
<sequence>MASNPEACPERFKNEPETVTPAMAVPGDSKHEGVLCDTGVTQDVTPAPVSRARTIAIIASLMLGVFLYAIDLTILANAVPAITSEFKSLSHVPWYGSAFFLTTAPLQSAYGKIYTHFDHKWTFLGSVAIFEAGNLVSGLAVNSPMLIVGRALAGIGGGGIITGAFTIIVTVSSPRRIPLCLSTLSATFGIASVVGPLLGGIFTTEVSWRWCFFINLPIGVVAAAVIMFVYKTKKSERSDGSQTDALPLKEKILQTDPAGILLVIVGTGCFTLGLQLGSESGNYRQAGVIGSMAAFVVVLVLFILWEWRQGDRAMIQYRLLKNVLVAGNVAVNFFVATAYFPLLYTLPIYMQSVKDASATTSGIWSIPLILGISVFIIVSATAMPRIPWPVWILVGPLVMTAGAACLYTLTTDSSVARLLGYQVLTGAGIGLVLQVPIAANQGLVAAADKPPVIGMTLFFETIGSVIFMPAVQASFVDRLVESVASSTQLAASGITPWRVLEAGAIGIRRHFPENADAVLACYMDGMKVALLLELICALVTVVDCEGARVGDTNTLTSMTISDRLRAPATLMRLITNFHEGTHLCMPWWTKELLAAQYGFNFCQACQVKEETRSARQARLARYVQ</sequence>
<feature type="transmembrane region" description="Helical" evidence="6">
    <location>
        <begin position="421"/>
        <end position="439"/>
    </location>
</feature>
<evidence type="ECO:0000256" key="4">
    <source>
        <dbReference type="ARBA" id="ARBA00022989"/>
    </source>
</evidence>
<feature type="transmembrane region" description="Helical" evidence="6">
    <location>
        <begin position="92"/>
        <end position="110"/>
    </location>
</feature>
<feature type="domain" description="Major facilitator superfamily (MFS) profile" evidence="7">
    <location>
        <begin position="57"/>
        <end position="624"/>
    </location>
</feature>
<feature type="transmembrane region" description="Helical" evidence="6">
    <location>
        <begin position="55"/>
        <end position="80"/>
    </location>
</feature>
<comment type="subcellular location">
    <subcellularLocation>
        <location evidence="1">Membrane</location>
        <topology evidence="1">Multi-pass membrane protein</topology>
    </subcellularLocation>
</comment>
<evidence type="ECO:0000313" key="9">
    <source>
        <dbReference type="Proteomes" id="UP001059893"/>
    </source>
</evidence>
<keyword evidence="4 6" id="KW-1133">Transmembrane helix</keyword>
<evidence type="ECO:0000256" key="5">
    <source>
        <dbReference type="ARBA" id="ARBA00023136"/>
    </source>
</evidence>
<feature type="transmembrane region" description="Helical" evidence="6">
    <location>
        <begin position="147"/>
        <end position="172"/>
    </location>
</feature>
<dbReference type="EMBL" id="JABSND010000252">
    <property type="protein sequence ID" value="KAI6293272.1"/>
    <property type="molecule type" value="Genomic_DNA"/>
</dbReference>
<dbReference type="Proteomes" id="UP001059893">
    <property type="component" value="Unassembled WGS sequence"/>
</dbReference>
<dbReference type="Gene3D" id="1.20.1250.20">
    <property type="entry name" value="MFS general substrate transporter like domains"/>
    <property type="match status" value="2"/>
</dbReference>
<proteinExistence type="predicted"/>
<feature type="transmembrane region" description="Helical" evidence="6">
    <location>
        <begin position="451"/>
        <end position="471"/>
    </location>
</feature>
<keyword evidence="2" id="KW-0813">Transport</keyword>
<feature type="transmembrane region" description="Helical" evidence="6">
    <location>
        <begin position="122"/>
        <end position="141"/>
    </location>
</feature>
<feature type="transmembrane region" description="Helical" evidence="6">
    <location>
        <begin position="258"/>
        <end position="276"/>
    </location>
</feature>
<reference evidence="8" key="1">
    <citation type="submission" date="2021-01" db="EMBL/GenBank/DDBJ databases">
        <title>Deciphering the adaptive evolutionary patterns associated with biogeogrpahic diversity in the finger millet blast pathogen Magnaporthe oryzae in Eastern Africa.</title>
        <authorList>
            <person name="Onyema G."/>
            <person name="Shittu T.A."/>
            <person name="Dodsworth S."/>
            <person name="Devilliers S."/>
            <person name="Muthumeenakshi S."/>
            <person name="Sreenivasaprasad S."/>
        </authorList>
    </citation>
    <scope>NUCLEOTIDE SEQUENCE</scope>
    <source>
        <strain evidence="8">D15/s37</strain>
    </source>
</reference>
<keyword evidence="9" id="KW-1185">Reference proteome</keyword>
<evidence type="ECO:0000256" key="3">
    <source>
        <dbReference type="ARBA" id="ARBA00022692"/>
    </source>
</evidence>
<evidence type="ECO:0000256" key="2">
    <source>
        <dbReference type="ARBA" id="ARBA00022448"/>
    </source>
</evidence>
<keyword evidence="3 6" id="KW-0812">Transmembrane</keyword>
<gene>
    <name evidence="8" type="ORF">MCOR33_009274</name>
</gene>
<feature type="transmembrane region" description="Helical" evidence="6">
    <location>
        <begin position="288"/>
        <end position="307"/>
    </location>
</feature>
<dbReference type="PANTHER" id="PTHR23501">
    <property type="entry name" value="MAJOR FACILITATOR SUPERFAMILY"/>
    <property type="match status" value="1"/>
</dbReference>